<feature type="domain" description="USP" evidence="8">
    <location>
        <begin position="10"/>
        <end position="383"/>
    </location>
</feature>
<keyword evidence="5" id="KW-0833">Ubl conjugation pathway</keyword>
<evidence type="ECO:0000256" key="5">
    <source>
        <dbReference type="ARBA" id="ARBA00022786"/>
    </source>
</evidence>
<evidence type="ECO:0000256" key="4">
    <source>
        <dbReference type="ARBA" id="ARBA00022670"/>
    </source>
</evidence>
<dbReference type="Gene3D" id="3.90.70.10">
    <property type="entry name" value="Cysteine proteinases"/>
    <property type="match status" value="1"/>
</dbReference>
<comment type="similarity">
    <text evidence="2">Belongs to the peptidase C19 family.</text>
</comment>
<dbReference type="EMBL" id="HBHW01036206">
    <property type="protein sequence ID" value="CAE0059731.1"/>
    <property type="molecule type" value="Transcribed_RNA"/>
</dbReference>
<dbReference type="PANTHER" id="PTHR24006:SF888">
    <property type="entry name" value="UBIQUITIN CARBOXYL-TERMINAL HYDROLASE 30"/>
    <property type="match status" value="1"/>
</dbReference>
<dbReference type="AlphaFoldDB" id="A0A7S3A2M6"/>
<evidence type="ECO:0000256" key="3">
    <source>
        <dbReference type="ARBA" id="ARBA00012759"/>
    </source>
</evidence>
<dbReference type="Pfam" id="PF00443">
    <property type="entry name" value="UCH"/>
    <property type="match status" value="1"/>
</dbReference>
<keyword evidence="4" id="KW-0645">Protease</keyword>
<name>A0A7S3A2M6_9RHOD</name>
<dbReference type="InterPro" id="IPR050164">
    <property type="entry name" value="Peptidase_C19"/>
</dbReference>
<dbReference type="EC" id="3.4.19.12" evidence="3"/>
<evidence type="ECO:0000256" key="6">
    <source>
        <dbReference type="ARBA" id="ARBA00022801"/>
    </source>
</evidence>
<dbReference type="PROSITE" id="PS50235">
    <property type="entry name" value="USP_3"/>
    <property type="match status" value="1"/>
</dbReference>
<dbReference type="InterPro" id="IPR038765">
    <property type="entry name" value="Papain-like_cys_pep_sf"/>
</dbReference>
<protein>
    <recommendedName>
        <fullName evidence="3">ubiquitinyl hydrolase 1</fullName>
        <ecNumber evidence="3">3.4.19.12</ecNumber>
    </recommendedName>
</protein>
<gene>
    <name evidence="9" type="ORF">RMAR00112_LOCUS27796</name>
</gene>
<dbReference type="InterPro" id="IPR001394">
    <property type="entry name" value="Peptidase_C19_UCH"/>
</dbReference>
<dbReference type="InterPro" id="IPR028889">
    <property type="entry name" value="USP"/>
</dbReference>
<keyword evidence="6" id="KW-0378">Hydrolase</keyword>
<dbReference type="GO" id="GO:0006508">
    <property type="term" value="P:proteolysis"/>
    <property type="evidence" value="ECO:0007669"/>
    <property type="project" value="UniProtKB-KW"/>
</dbReference>
<dbReference type="GO" id="GO:0004843">
    <property type="term" value="F:cysteine-type deubiquitinase activity"/>
    <property type="evidence" value="ECO:0007669"/>
    <property type="project" value="UniProtKB-EC"/>
</dbReference>
<dbReference type="GO" id="GO:0005829">
    <property type="term" value="C:cytosol"/>
    <property type="evidence" value="ECO:0007669"/>
    <property type="project" value="TreeGrafter"/>
</dbReference>
<keyword evidence="7" id="KW-0788">Thiol protease</keyword>
<dbReference type="GO" id="GO:0005634">
    <property type="term" value="C:nucleus"/>
    <property type="evidence" value="ECO:0007669"/>
    <property type="project" value="TreeGrafter"/>
</dbReference>
<sequence>MTASKKVVPLGVRNIGDSCHMNAILTSLATSDSFRLYVRVVAVTCGGFAAVLNNVLRRMDGDQRGKGLVEPYDLASALRLAGYSSARPTQTRQNSILSSAQSTSQRTCTFVSFTCSYRVDFPRDADETYDKILSLLTDQMKSAAASQRAESLDLRSVRNGHGRSFKSRRYQILPSTGYLGRRLTCGVCGYSEGLKLETFNRLSFAMPPKEFDEVHLTKCLHEVTGKEELIDGIYCWTCESSTPQTLSYKIARLPQMLCVHLKRLNWSAETGAPVRDDRPAVINLKITASQLTSGHGIAEQNGVEYRLRSVVLHSEHTGRSGGHYTCLRYAGRHVEKGIVSLVQDGVDNESGVWYCVNDDSVTQSGLLEGERVKSAYMLFYEAVSETNNGSFVLRETVGFDRHEQSRLGRSAPSYGTG</sequence>
<accession>A0A7S3A2M6</accession>
<dbReference type="SUPFAM" id="SSF54001">
    <property type="entry name" value="Cysteine proteinases"/>
    <property type="match status" value="1"/>
</dbReference>
<dbReference type="PANTHER" id="PTHR24006">
    <property type="entry name" value="UBIQUITIN CARBOXYL-TERMINAL HYDROLASE"/>
    <property type="match status" value="1"/>
</dbReference>
<organism evidence="9">
    <name type="scientific">Rhodosorus marinus</name>
    <dbReference type="NCBI Taxonomy" id="101924"/>
    <lineage>
        <taxon>Eukaryota</taxon>
        <taxon>Rhodophyta</taxon>
        <taxon>Stylonematophyceae</taxon>
        <taxon>Stylonematales</taxon>
        <taxon>Stylonemataceae</taxon>
        <taxon>Rhodosorus</taxon>
    </lineage>
</organism>
<evidence type="ECO:0000256" key="2">
    <source>
        <dbReference type="ARBA" id="ARBA00009085"/>
    </source>
</evidence>
<proteinExistence type="inferred from homology"/>
<comment type="catalytic activity">
    <reaction evidence="1">
        <text>Thiol-dependent hydrolysis of ester, thioester, amide, peptide and isopeptide bonds formed by the C-terminal Gly of ubiquitin (a 76-residue protein attached to proteins as an intracellular targeting signal).</text>
        <dbReference type="EC" id="3.4.19.12"/>
    </reaction>
</comment>
<evidence type="ECO:0000256" key="7">
    <source>
        <dbReference type="ARBA" id="ARBA00022807"/>
    </source>
</evidence>
<evidence type="ECO:0000256" key="1">
    <source>
        <dbReference type="ARBA" id="ARBA00000707"/>
    </source>
</evidence>
<dbReference type="GO" id="GO:0016579">
    <property type="term" value="P:protein deubiquitination"/>
    <property type="evidence" value="ECO:0007669"/>
    <property type="project" value="InterPro"/>
</dbReference>
<evidence type="ECO:0000259" key="8">
    <source>
        <dbReference type="PROSITE" id="PS50235"/>
    </source>
</evidence>
<dbReference type="CDD" id="cd02257">
    <property type="entry name" value="Peptidase_C19"/>
    <property type="match status" value="1"/>
</dbReference>
<reference evidence="9" key="1">
    <citation type="submission" date="2021-01" db="EMBL/GenBank/DDBJ databases">
        <authorList>
            <person name="Corre E."/>
            <person name="Pelletier E."/>
            <person name="Niang G."/>
            <person name="Scheremetjew M."/>
            <person name="Finn R."/>
            <person name="Kale V."/>
            <person name="Holt S."/>
            <person name="Cochrane G."/>
            <person name="Meng A."/>
            <person name="Brown T."/>
            <person name="Cohen L."/>
        </authorList>
    </citation>
    <scope>NUCLEOTIDE SEQUENCE</scope>
    <source>
        <strain evidence="9">CCMP 769</strain>
    </source>
</reference>
<evidence type="ECO:0000313" key="9">
    <source>
        <dbReference type="EMBL" id="CAE0059731.1"/>
    </source>
</evidence>